<keyword evidence="3" id="KW-1185">Reference proteome</keyword>
<feature type="compositionally biased region" description="Low complexity" evidence="1">
    <location>
        <begin position="24"/>
        <end position="36"/>
    </location>
</feature>
<feature type="compositionally biased region" description="Basic residues" evidence="1">
    <location>
        <begin position="1"/>
        <end position="10"/>
    </location>
</feature>
<sequence length="150" mass="16417">MGEKRGRSRTRMGDRGILTAINPSPLLSDTPSSSSTEVSRVCESPLVATECGNLLTRKEDLIREVAISLRRSSQEGDLRNLINWVVIPLAEDLSLSSSLGRVGQERLFVDLATDNQKEFSLPILKECGNLNLTEGGAMQEPRGQIVNHVT</sequence>
<evidence type="ECO:0000256" key="1">
    <source>
        <dbReference type="SAM" id="MobiDB-lite"/>
    </source>
</evidence>
<dbReference type="Proteomes" id="UP000554482">
    <property type="component" value="Unassembled WGS sequence"/>
</dbReference>
<proteinExistence type="predicted"/>
<dbReference type="OrthoDB" id="2010649at2759"/>
<comment type="caution">
    <text evidence="2">The sequence shown here is derived from an EMBL/GenBank/DDBJ whole genome shotgun (WGS) entry which is preliminary data.</text>
</comment>
<gene>
    <name evidence="2" type="ORF">FRX31_026134</name>
</gene>
<evidence type="ECO:0000313" key="2">
    <source>
        <dbReference type="EMBL" id="KAF5184279.1"/>
    </source>
</evidence>
<organism evidence="2 3">
    <name type="scientific">Thalictrum thalictroides</name>
    <name type="common">Rue-anemone</name>
    <name type="synonym">Anemone thalictroides</name>
    <dbReference type="NCBI Taxonomy" id="46969"/>
    <lineage>
        <taxon>Eukaryota</taxon>
        <taxon>Viridiplantae</taxon>
        <taxon>Streptophyta</taxon>
        <taxon>Embryophyta</taxon>
        <taxon>Tracheophyta</taxon>
        <taxon>Spermatophyta</taxon>
        <taxon>Magnoliopsida</taxon>
        <taxon>Ranunculales</taxon>
        <taxon>Ranunculaceae</taxon>
        <taxon>Thalictroideae</taxon>
        <taxon>Thalictrum</taxon>
    </lineage>
</organism>
<accession>A0A7J6VGQ3</accession>
<protein>
    <submittedName>
        <fullName evidence="2">Uncharacterized protein</fullName>
    </submittedName>
</protein>
<evidence type="ECO:0000313" key="3">
    <source>
        <dbReference type="Proteomes" id="UP000554482"/>
    </source>
</evidence>
<dbReference type="EMBL" id="JABWDY010032292">
    <property type="protein sequence ID" value="KAF5184279.1"/>
    <property type="molecule type" value="Genomic_DNA"/>
</dbReference>
<name>A0A7J6VGQ3_THATH</name>
<reference evidence="2 3" key="1">
    <citation type="submission" date="2020-06" db="EMBL/GenBank/DDBJ databases">
        <title>Transcriptomic and genomic resources for Thalictrum thalictroides and T. hernandezii: Facilitating candidate gene discovery in an emerging model plant lineage.</title>
        <authorList>
            <person name="Arias T."/>
            <person name="Riano-Pachon D.M."/>
            <person name="Di Stilio V.S."/>
        </authorList>
    </citation>
    <scope>NUCLEOTIDE SEQUENCE [LARGE SCALE GENOMIC DNA]</scope>
    <source>
        <strain evidence="3">cv. WT478/WT964</strain>
        <tissue evidence="2">Leaves</tissue>
    </source>
</reference>
<dbReference type="AlphaFoldDB" id="A0A7J6VGQ3"/>
<feature type="region of interest" description="Disordered" evidence="1">
    <location>
        <begin position="1"/>
        <end position="36"/>
    </location>
</feature>